<feature type="domain" description="MYB-CC type transcription factor LHEQLE-containing" evidence="2">
    <location>
        <begin position="37"/>
        <end position="59"/>
    </location>
</feature>
<evidence type="ECO:0000313" key="4">
    <source>
        <dbReference type="Proteomes" id="UP000236291"/>
    </source>
</evidence>
<sequence length="126" mass="13792">RNTGQLDIDQSLLKDSKVNNQYRLCQGSRLYGSGSGIEITEALRLQMEVQKRLHEQLEVSSSAIGNPFGVSSDTMKDSLTKNESELSKTDHCRSGPDQANGSTTVEESSLQDTSKAQASDDLKQNK</sequence>
<proteinExistence type="predicted"/>
<organism evidence="3 4">
    <name type="scientific">Trifolium pratense</name>
    <name type="common">Red clover</name>
    <dbReference type="NCBI Taxonomy" id="57577"/>
    <lineage>
        <taxon>Eukaryota</taxon>
        <taxon>Viridiplantae</taxon>
        <taxon>Streptophyta</taxon>
        <taxon>Embryophyta</taxon>
        <taxon>Tracheophyta</taxon>
        <taxon>Spermatophyta</taxon>
        <taxon>Magnoliopsida</taxon>
        <taxon>eudicotyledons</taxon>
        <taxon>Gunneridae</taxon>
        <taxon>Pentapetalae</taxon>
        <taxon>rosids</taxon>
        <taxon>fabids</taxon>
        <taxon>Fabales</taxon>
        <taxon>Fabaceae</taxon>
        <taxon>Papilionoideae</taxon>
        <taxon>50 kb inversion clade</taxon>
        <taxon>NPAAA clade</taxon>
        <taxon>Hologalegina</taxon>
        <taxon>IRL clade</taxon>
        <taxon>Trifolieae</taxon>
        <taxon>Trifolium</taxon>
    </lineage>
</organism>
<dbReference type="EMBL" id="ASHM01005098">
    <property type="protein sequence ID" value="PNY12181.1"/>
    <property type="molecule type" value="Genomic_DNA"/>
</dbReference>
<feature type="non-terminal residue" evidence="3">
    <location>
        <position position="1"/>
    </location>
</feature>
<feature type="compositionally biased region" description="Polar residues" evidence="1">
    <location>
        <begin position="58"/>
        <end position="73"/>
    </location>
</feature>
<dbReference type="AlphaFoldDB" id="A0A2K3PA66"/>
<protein>
    <recommendedName>
        <fullName evidence="2">MYB-CC type transcription factor LHEQLE-containing domain-containing protein</fullName>
    </recommendedName>
</protein>
<reference evidence="3 4" key="1">
    <citation type="journal article" date="2014" name="Am. J. Bot.">
        <title>Genome assembly and annotation for red clover (Trifolium pratense; Fabaceae).</title>
        <authorList>
            <person name="Istvanek J."/>
            <person name="Jaros M."/>
            <person name="Krenek A."/>
            <person name="Repkova J."/>
        </authorList>
    </citation>
    <scope>NUCLEOTIDE SEQUENCE [LARGE SCALE GENOMIC DNA]</scope>
    <source>
        <strain evidence="4">cv. Tatra</strain>
        <tissue evidence="3">Young leaves</tissue>
    </source>
</reference>
<dbReference type="InterPro" id="IPR025756">
    <property type="entry name" value="Myb_CC_LHEQLE"/>
</dbReference>
<reference evidence="3 4" key="2">
    <citation type="journal article" date="2017" name="Front. Plant Sci.">
        <title>Gene Classification and Mining of Molecular Markers Useful in Red Clover (Trifolium pratense) Breeding.</title>
        <authorList>
            <person name="Istvanek J."/>
            <person name="Dluhosova J."/>
            <person name="Dluhos P."/>
            <person name="Patkova L."/>
            <person name="Nedelnik J."/>
            <person name="Repkova J."/>
        </authorList>
    </citation>
    <scope>NUCLEOTIDE SEQUENCE [LARGE SCALE GENOMIC DNA]</scope>
    <source>
        <strain evidence="4">cv. Tatra</strain>
        <tissue evidence="3">Young leaves</tissue>
    </source>
</reference>
<evidence type="ECO:0000259" key="2">
    <source>
        <dbReference type="Pfam" id="PF14379"/>
    </source>
</evidence>
<dbReference type="STRING" id="57577.A0A2K3PA66"/>
<dbReference type="Pfam" id="PF14379">
    <property type="entry name" value="Myb_CC_LHEQLE"/>
    <property type="match status" value="1"/>
</dbReference>
<accession>A0A2K3PA66</accession>
<feature type="region of interest" description="Disordered" evidence="1">
    <location>
        <begin position="58"/>
        <end position="126"/>
    </location>
</feature>
<dbReference type="Proteomes" id="UP000236291">
    <property type="component" value="Unassembled WGS sequence"/>
</dbReference>
<evidence type="ECO:0000313" key="3">
    <source>
        <dbReference type="EMBL" id="PNY12181.1"/>
    </source>
</evidence>
<comment type="caution">
    <text evidence="3">The sequence shown here is derived from an EMBL/GenBank/DDBJ whole genome shotgun (WGS) entry which is preliminary data.</text>
</comment>
<dbReference type="ExpressionAtlas" id="A0A2K3PA66">
    <property type="expression patterns" value="baseline"/>
</dbReference>
<feature type="compositionally biased region" description="Polar residues" evidence="1">
    <location>
        <begin position="97"/>
        <end position="117"/>
    </location>
</feature>
<name>A0A2K3PA66_TRIPR</name>
<feature type="compositionally biased region" description="Basic and acidic residues" evidence="1">
    <location>
        <begin position="74"/>
        <end position="94"/>
    </location>
</feature>
<evidence type="ECO:0000256" key="1">
    <source>
        <dbReference type="SAM" id="MobiDB-lite"/>
    </source>
</evidence>
<gene>
    <name evidence="3" type="ORF">L195_g008806</name>
</gene>